<protein>
    <recommendedName>
        <fullName evidence="3">LarA-like N-terminal domain-containing protein</fullName>
    </recommendedName>
</protein>
<evidence type="ECO:0000259" key="3">
    <source>
        <dbReference type="Pfam" id="PF09861"/>
    </source>
</evidence>
<evidence type="ECO:0000313" key="5">
    <source>
        <dbReference type="Proteomes" id="UP000005824"/>
    </source>
</evidence>
<dbReference type="STRING" id="497964.CfE428DRAFT_0474"/>
<dbReference type="Pfam" id="PF09861">
    <property type="entry name" value="Lar_N"/>
    <property type="match status" value="1"/>
</dbReference>
<dbReference type="EMBL" id="ABVL01000001">
    <property type="protein sequence ID" value="EDY22349.1"/>
    <property type="molecule type" value="Genomic_DNA"/>
</dbReference>
<dbReference type="eggNOG" id="COG2006">
    <property type="taxonomic scope" value="Bacteria"/>
</dbReference>
<sequence precursor="true">MNKKSRQPTTRRYFLGRTATSGLLLALGKGATAHAGPTSDITQQEAHAPNTPSLSTPPLSTRPSSSSPLPANFLNPADSPIHALLHAIPLPRMVPIETTFERPTLSDIPAAFLAELRASRVLESIRPGMSIAVGAGSRGIANLPLVTRLLVDELKKAGAHPFVFPAMGSHGGATAEGQIAVLARMGFTEEKIGAPIRATMDVVQVGTTPAGLPAFVDALAAAADGIIVINRIKPHTSFRGKIESGLGKMIVIGVGKQKGAETCHALGYGRMEANLLALCHATLASGKILFGIGLIENAYHETSQIAVVPARDIEAREPELLETARRLMPVVPIHALDVLLIDEVGKNISGTGFDPNVVGRYPTPDVTLTERDPRITRIAVLNLTDVSEGNATGLGLADFTTEKVFRKFNFIETYCNLLTSTTATVGKIPMVLRDDRQAIQAAIKTSLIPDLRQVRICRIKSTLALDRAYVSENLVEEALRNPRTKVAGPAVEMAFDAEGNLR</sequence>
<feature type="region of interest" description="Disordered" evidence="1">
    <location>
        <begin position="32"/>
        <end position="73"/>
    </location>
</feature>
<gene>
    <name evidence="4" type="ORF">CfE428DRAFT_0474</name>
</gene>
<organism evidence="4 5">
    <name type="scientific">Chthoniobacter flavus Ellin428</name>
    <dbReference type="NCBI Taxonomy" id="497964"/>
    <lineage>
        <taxon>Bacteria</taxon>
        <taxon>Pseudomonadati</taxon>
        <taxon>Verrucomicrobiota</taxon>
        <taxon>Spartobacteria</taxon>
        <taxon>Chthoniobacterales</taxon>
        <taxon>Chthoniobacteraceae</taxon>
        <taxon>Chthoniobacter</taxon>
    </lineage>
</organism>
<name>B4CUW1_9BACT</name>
<evidence type="ECO:0000313" key="4">
    <source>
        <dbReference type="EMBL" id="EDY22349.1"/>
    </source>
</evidence>
<feature type="compositionally biased region" description="Low complexity" evidence="1">
    <location>
        <begin position="49"/>
        <end position="70"/>
    </location>
</feature>
<dbReference type="AlphaFoldDB" id="B4CUW1"/>
<dbReference type="RefSeq" id="WP_006977801.1">
    <property type="nucleotide sequence ID" value="NZ_ABVL01000001.1"/>
</dbReference>
<proteinExistence type="predicted"/>
<comment type="caution">
    <text evidence="4">The sequence shown here is derived from an EMBL/GenBank/DDBJ whole genome shotgun (WGS) entry which is preliminary data.</text>
</comment>
<dbReference type="InterPro" id="IPR018657">
    <property type="entry name" value="LarA-like_N"/>
</dbReference>
<evidence type="ECO:0000256" key="2">
    <source>
        <dbReference type="SAM" id="SignalP"/>
    </source>
</evidence>
<feature type="chain" id="PRO_5002800121" description="LarA-like N-terminal domain-containing protein" evidence="2">
    <location>
        <begin position="36"/>
        <end position="502"/>
    </location>
</feature>
<dbReference type="PROSITE" id="PS51318">
    <property type="entry name" value="TAT"/>
    <property type="match status" value="1"/>
</dbReference>
<dbReference type="InParanoid" id="B4CUW1"/>
<keyword evidence="5" id="KW-1185">Reference proteome</keyword>
<accession>B4CUW1</accession>
<dbReference type="GO" id="GO:0050043">
    <property type="term" value="F:lactate racemase activity"/>
    <property type="evidence" value="ECO:0007669"/>
    <property type="project" value="InterPro"/>
</dbReference>
<feature type="signal peptide" evidence="2">
    <location>
        <begin position="1"/>
        <end position="35"/>
    </location>
</feature>
<reference evidence="4 5" key="1">
    <citation type="journal article" date="2011" name="J. Bacteriol.">
        <title>Genome sequence of Chthoniobacter flavus Ellin428, an aerobic heterotrophic soil bacterium.</title>
        <authorList>
            <person name="Kant R."/>
            <person name="van Passel M.W."/>
            <person name="Palva A."/>
            <person name="Lucas S."/>
            <person name="Lapidus A."/>
            <person name="Glavina Del Rio T."/>
            <person name="Dalin E."/>
            <person name="Tice H."/>
            <person name="Bruce D."/>
            <person name="Goodwin L."/>
            <person name="Pitluck S."/>
            <person name="Larimer F.W."/>
            <person name="Land M.L."/>
            <person name="Hauser L."/>
            <person name="Sangwan P."/>
            <person name="de Vos W.M."/>
            <person name="Janssen P.H."/>
            <person name="Smidt H."/>
        </authorList>
    </citation>
    <scope>NUCLEOTIDE SEQUENCE [LARGE SCALE GENOMIC DNA]</scope>
    <source>
        <strain evidence="4 5">Ellin428</strain>
    </source>
</reference>
<dbReference type="InterPro" id="IPR006311">
    <property type="entry name" value="TAT_signal"/>
</dbReference>
<keyword evidence="2" id="KW-0732">Signal</keyword>
<feature type="domain" description="LarA-like N-terminal" evidence="3">
    <location>
        <begin position="143"/>
        <end position="266"/>
    </location>
</feature>
<evidence type="ECO:0000256" key="1">
    <source>
        <dbReference type="SAM" id="MobiDB-lite"/>
    </source>
</evidence>
<dbReference type="Gene3D" id="3.40.50.11440">
    <property type="match status" value="1"/>
</dbReference>
<dbReference type="Proteomes" id="UP000005824">
    <property type="component" value="Unassembled WGS sequence"/>
</dbReference>